<proteinExistence type="predicted"/>
<evidence type="ECO:0000313" key="3">
    <source>
        <dbReference type="EMBL" id="TKR95646.1"/>
    </source>
</evidence>
<reference evidence="3 4" key="1">
    <citation type="journal article" date="2015" name="Genome Biol.">
        <title>Comparative genomics of Steinernema reveals deeply conserved gene regulatory networks.</title>
        <authorList>
            <person name="Dillman A.R."/>
            <person name="Macchietto M."/>
            <person name="Porter C.F."/>
            <person name="Rogers A."/>
            <person name="Williams B."/>
            <person name="Antoshechkin I."/>
            <person name="Lee M.M."/>
            <person name="Goodwin Z."/>
            <person name="Lu X."/>
            <person name="Lewis E.E."/>
            <person name="Goodrich-Blair H."/>
            <person name="Stock S.P."/>
            <person name="Adams B.J."/>
            <person name="Sternberg P.W."/>
            <person name="Mortazavi A."/>
        </authorList>
    </citation>
    <scope>NUCLEOTIDE SEQUENCE [LARGE SCALE GENOMIC DNA]</scope>
    <source>
        <strain evidence="3 4">ALL</strain>
    </source>
</reference>
<comment type="caution">
    <text evidence="3">The sequence shown here is derived from an EMBL/GenBank/DDBJ whole genome shotgun (WGS) entry which is preliminary data.</text>
</comment>
<keyword evidence="4" id="KW-1185">Reference proteome</keyword>
<sequence length="161" mass="17828">MIVCGSALIFFADAGNVLHICLSCFFLIVAFLAIMVYIIFIMRMVMTAEEIQASNVEQTEALESARAPEQIVETTLLEASCQTESVEGARNIEDQRGALLTTDVAEGEREELVEETSEEMPDDPAGQPMFSPSIEQPTLPSYFDLTSTFLAQYEKQQVDES</sequence>
<dbReference type="AlphaFoldDB" id="A0A4U5PGV4"/>
<protein>
    <submittedName>
        <fullName evidence="3">Uncharacterized protein</fullName>
    </submittedName>
</protein>
<accession>A0A4U5PGV4</accession>
<keyword evidence="2" id="KW-1133">Transmembrane helix</keyword>
<evidence type="ECO:0000256" key="2">
    <source>
        <dbReference type="SAM" id="Phobius"/>
    </source>
</evidence>
<feature type="compositionally biased region" description="Acidic residues" evidence="1">
    <location>
        <begin position="108"/>
        <end position="122"/>
    </location>
</feature>
<reference evidence="3 4" key="2">
    <citation type="journal article" date="2019" name="G3 (Bethesda)">
        <title>Hybrid Assembly of the Genome of the Entomopathogenic Nematode Steinernema carpocapsae Identifies the X-Chromosome.</title>
        <authorList>
            <person name="Serra L."/>
            <person name="Macchietto M."/>
            <person name="Macias-Munoz A."/>
            <person name="McGill C.J."/>
            <person name="Rodriguez I.M."/>
            <person name="Rodriguez B."/>
            <person name="Murad R."/>
            <person name="Mortazavi A."/>
        </authorList>
    </citation>
    <scope>NUCLEOTIDE SEQUENCE [LARGE SCALE GENOMIC DNA]</scope>
    <source>
        <strain evidence="3 4">ALL</strain>
    </source>
</reference>
<evidence type="ECO:0000313" key="4">
    <source>
        <dbReference type="Proteomes" id="UP000298663"/>
    </source>
</evidence>
<name>A0A4U5PGV4_STECR</name>
<gene>
    <name evidence="3" type="ORF">L596_009786</name>
</gene>
<keyword evidence="2" id="KW-0472">Membrane</keyword>
<organism evidence="3 4">
    <name type="scientific">Steinernema carpocapsae</name>
    <name type="common">Entomopathogenic nematode</name>
    <dbReference type="NCBI Taxonomy" id="34508"/>
    <lineage>
        <taxon>Eukaryota</taxon>
        <taxon>Metazoa</taxon>
        <taxon>Ecdysozoa</taxon>
        <taxon>Nematoda</taxon>
        <taxon>Chromadorea</taxon>
        <taxon>Rhabditida</taxon>
        <taxon>Tylenchina</taxon>
        <taxon>Panagrolaimomorpha</taxon>
        <taxon>Strongyloidoidea</taxon>
        <taxon>Steinernematidae</taxon>
        <taxon>Steinernema</taxon>
    </lineage>
</organism>
<evidence type="ECO:0000256" key="1">
    <source>
        <dbReference type="SAM" id="MobiDB-lite"/>
    </source>
</evidence>
<dbReference type="EMBL" id="AZBU02000002">
    <property type="protein sequence ID" value="TKR95646.1"/>
    <property type="molecule type" value="Genomic_DNA"/>
</dbReference>
<dbReference type="Proteomes" id="UP000298663">
    <property type="component" value="Unassembled WGS sequence"/>
</dbReference>
<feature type="region of interest" description="Disordered" evidence="1">
    <location>
        <begin position="106"/>
        <end position="138"/>
    </location>
</feature>
<keyword evidence="2" id="KW-0812">Transmembrane</keyword>
<feature type="transmembrane region" description="Helical" evidence="2">
    <location>
        <begin position="17"/>
        <end position="40"/>
    </location>
</feature>